<evidence type="ECO:0000313" key="2">
    <source>
        <dbReference type="EMBL" id="ABE35564.1"/>
    </source>
</evidence>
<reference evidence="2 3" key="1">
    <citation type="journal article" date="2006" name="Proc. Natl. Acad. Sci. U.S.A.">
        <title>Burkholderia xenovorans LB400 harbors a multi-replicon, 9.73-Mbp genome shaped for versatility.</title>
        <authorList>
            <person name="Chain P.S."/>
            <person name="Denef V.J."/>
            <person name="Konstantinidis K.T."/>
            <person name="Vergez L.M."/>
            <person name="Agullo L."/>
            <person name="Reyes V.L."/>
            <person name="Hauser L."/>
            <person name="Cordova M."/>
            <person name="Gomez L."/>
            <person name="Gonzalez M."/>
            <person name="Land M."/>
            <person name="Lao V."/>
            <person name="Larimer F."/>
            <person name="LiPuma J.J."/>
            <person name="Mahenthiralingam E."/>
            <person name="Malfatti S.A."/>
            <person name="Marx C.J."/>
            <person name="Parnell J.J."/>
            <person name="Ramette A."/>
            <person name="Richardson P."/>
            <person name="Seeger M."/>
            <person name="Smith D."/>
            <person name="Spilker T."/>
            <person name="Sul W.J."/>
            <person name="Tsoi T.V."/>
            <person name="Ulrich L.E."/>
            <person name="Zhulin I.B."/>
            <person name="Tiedje J.M."/>
        </authorList>
    </citation>
    <scope>NUCLEOTIDE SEQUENCE [LARGE SCALE GENOMIC DNA]</scope>
    <source>
        <strain evidence="2 3">LB400</strain>
    </source>
</reference>
<dbReference type="KEGG" id="bxe:Bxe_B0382"/>
<sequence length="85" mass="8993">MRGGTQHIFLLPPDEHCKVRIARCFPCAGQPASERAIATGSTSVSAAAETAAPNQKPPKPLPARQGAYPGSAIAPIRIRFQPMTE</sequence>
<proteinExistence type="predicted"/>
<evidence type="ECO:0000256" key="1">
    <source>
        <dbReference type="SAM" id="MobiDB-lite"/>
    </source>
</evidence>
<name>Q13K25_PARXL</name>
<dbReference type="STRING" id="266265.Bxe_B0382"/>
<keyword evidence="3" id="KW-1185">Reference proteome</keyword>
<dbReference type="EMBL" id="CP000271">
    <property type="protein sequence ID" value="ABE35564.1"/>
    <property type="molecule type" value="Genomic_DNA"/>
</dbReference>
<feature type="compositionally biased region" description="Low complexity" evidence="1">
    <location>
        <begin position="38"/>
        <end position="52"/>
    </location>
</feature>
<accession>Q13K25</accession>
<dbReference type="AlphaFoldDB" id="Q13K25"/>
<feature type="region of interest" description="Disordered" evidence="1">
    <location>
        <begin position="38"/>
        <end position="69"/>
    </location>
</feature>
<dbReference type="Proteomes" id="UP000001817">
    <property type="component" value="Chromosome 2"/>
</dbReference>
<organism evidence="2 3">
    <name type="scientific">Paraburkholderia xenovorans (strain LB400)</name>
    <dbReference type="NCBI Taxonomy" id="266265"/>
    <lineage>
        <taxon>Bacteria</taxon>
        <taxon>Pseudomonadati</taxon>
        <taxon>Pseudomonadota</taxon>
        <taxon>Betaproteobacteria</taxon>
        <taxon>Burkholderiales</taxon>
        <taxon>Burkholderiaceae</taxon>
        <taxon>Paraburkholderia</taxon>
    </lineage>
</organism>
<evidence type="ECO:0000313" key="3">
    <source>
        <dbReference type="Proteomes" id="UP000001817"/>
    </source>
</evidence>
<gene>
    <name evidence="2" type="ORF">Bxe_B0382</name>
</gene>
<protein>
    <submittedName>
        <fullName evidence="2">Uncharacterized protein</fullName>
    </submittedName>
</protein>